<proteinExistence type="predicted"/>
<dbReference type="Proteomes" id="UP000198641">
    <property type="component" value="Unassembled WGS sequence"/>
</dbReference>
<organism evidence="2 3">
    <name type="scientific">Onishia taeanensis</name>
    <dbReference type="NCBI Taxonomy" id="284577"/>
    <lineage>
        <taxon>Bacteria</taxon>
        <taxon>Pseudomonadati</taxon>
        <taxon>Pseudomonadota</taxon>
        <taxon>Gammaproteobacteria</taxon>
        <taxon>Oceanospirillales</taxon>
        <taxon>Halomonadaceae</taxon>
        <taxon>Onishia</taxon>
    </lineage>
</organism>
<dbReference type="Gene3D" id="1.20.5.340">
    <property type="match status" value="1"/>
</dbReference>
<evidence type="ECO:0000313" key="2">
    <source>
        <dbReference type="EMBL" id="SDF98953.1"/>
    </source>
</evidence>
<dbReference type="STRING" id="284577.SAMN05216571_103307"/>
<gene>
    <name evidence="2" type="ORF">SAMN05216571_103307</name>
</gene>
<accession>A0A1G7QKA7</accession>
<dbReference type="EMBL" id="FNCI01000003">
    <property type="protein sequence ID" value="SDF98953.1"/>
    <property type="molecule type" value="Genomic_DNA"/>
</dbReference>
<protein>
    <submittedName>
        <fullName evidence="2">Uncharacterized protein</fullName>
    </submittedName>
</protein>
<dbReference type="AlphaFoldDB" id="A0A1G7QKA7"/>
<sequence length="242" mass="26428">MTDTAAQDTQDDALVRAITLQMEVDELKADVQQLKKEAQQAQKARDKAKHEAEQLRTRNAKLSDKLDAAKKDAKQAKHLAREELQKARAKQDAKRGKAANSGADEEAPSVTSDDGKVKVSLTNDQVQIAQPPHYVISSTPLSESDQHQLEFCDLITAVRDSEYGEFVDQASQAMAARWREQNQCLRVEDLELPTKVAATLAENGLVMISDIESRHAAGTLADIKGIGPAAIEQVDKALTSTS</sequence>
<evidence type="ECO:0000256" key="1">
    <source>
        <dbReference type="SAM" id="MobiDB-lite"/>
    </source>
</evidence>
<feature type="region of interest" description="Disordered" evidence="1">
    <location>
        <begin position="36"/>
        <end position="116"/>
    </location>
</feature>
<name>A0A1G7QKA7_9GAMM</name>
<keyword evidence="3" id="KW-1185">Reference proteome</keyword>
<feature type="compositionally biased region" description="Basic and acidic residues" evidence="1">
    <location>
        <begin position="36"/>
        <end position="95"/>
    </location>
</feature>
<reference evidence="2 3" key="1">
    <citation type="submission" date="2016-10" db="EMBL/GenBank/DDBJ databases">
        <authorList>
            <person name="de Groot N.N."/>
        </authorList>
    </citation>
    <scope>NUCLEOTIDE SEQUENCE [LARGE SCALE GENOMIC DNA]</scope>
    <source>
        <strain evidence="2 3">BH539</strain>
    </source>
</reference>
<evidence type="ECO:0000313" key="3">
    <source>
        <dbReference type="Proteomes" id="UP000198641"/>
    </source>
</evidence>